<organism evidence="2 3">
    <name type="scientific">Microscilla marina ATCC 23134</name>
    <dbReference type="NCBI Taxonomy" id="313606"/>
    <lineage>
        <taxon>Bacteria</taxon>
        <taxon>Pseudomonadati</taxon>
        <taxon>Bacteroidota</taxon>
        <taxon>Cytophagia</taxon>
        <taxon>Cytophagales</taxon>
        <taxon>Microscillaceae</taxon>
        <taxon>Microscilla</taxon>
    </lineage>
</organism>
<dbReference type="EMBL" id="AAWS01000003">
    <property type="protein sequence ID" value="EAY31392.1"/>
    <property type="molecule type" value="Genomic_DNA"/>
</dbReference>
<evidence type="ECO:0000313" key="3">
    <source>
        <dbReference type="Proteomes" id="UP000004095"/>
    </source>
</evidence>
<feature type="coiled-coil region" evidence="1">
    <location>
        <begin position="689"/>
        <end position="734"/>
    </location>
</feature>
<evidence type="ECO:0000313" key="2">
    <source>
        <dbReference type="EMBL" id="EAY31392.1"/>
    </source>
</evidence>
<reference evidence="2 3" key="1">
    <citation type="submission" date="2007-01" db="EMBL/GenBank/DDBJ databases">
        <authorList>
            <person name="Haygood M."/>
            <person name="Podell S."/>
            <person name="Anderson C."/>
            <person name="Hopkinson B."/>
            <person name="Roe K."/>
            <person name="Barbeau K."/>
            <person name="Gaasterland T."/>
            <person name="Ferriera S."/>
            <person name="Johnson J."/>
            <person name="Kravitz S."/>
            <person name="Beeson K."/>
            <person name="Sutton G."/>
            <person name="Rogers Y.-H."/>
            <person name="Friedman R."/>
            <person name="Frazier M."/>
            <person name="Venter J.C."/>
        </authorList>
    </citation>
    <scope>NUCLEOTIDE SEQUENCE [LARGE SCALE GENOMIC DNA]</scope>
    <source>
        <strain evidence="2 3">ATCC 23134</strain>
    </source>
</reference>
<name>A1ZE84_MICM2</name>
<evidence type="ECO:0000256" key="1">
    <source>
        <dbReference type="SAM" id="Coils"/>
    </source>
</evidence>
<protein>
    <submittedName>
        <fullName evidence="2">Uncharacterized protein</fullName>
    </submittedName>
</protein>
<sequence length="762" mass="88718">MNLVKNLQKNEAKEVLNQVITNNTPHQQNNVSATGNENTSFGEVGGDVTIYAAGMPQEKEVFKDPTENFTLQENVQPLYMNEEALQQTLAEMYQERIIFLGGKSGSNVVATLHNIIKKYEPDAPQEHRWLSFWGKNNAQRNIYLDSVTEEAFPQNALVAIDITKNKASDTFLKSIVEMPEQGAIEIRNTLRAKNLTIICYFNDTRQVQTLTNQKKGNFSFHFWDTSPPINTIQEFISAFDYSKLYDKNHSVFKYILYVATFFPRTSPKEFKKIVDVLLSEKKDEILTDATREMSDKDEILKRTEALRTRSLLYLWEQQTDDFFEACGLAIEQENDLQKVDFVDARDREAYKHYFKSKMPFFLLEQFDNLVNSGLPFAPDTSDQTIEYFIQISCELAKNDPHFYGTKLLHKVSSLFKSFATNEDSPTDIVSTLRLFLVELTYAMLKLDNMLLTERIEFFLFEHLDYRYEINKTPRNLLADITFELKAMEGFDKYRWIELMMGLGKKETKNIAYYLLLRLADSYQENAQDLYDFLEEGIGEWLPKSEKTTPWEQKEAQTSIESYSLSFIVDYWGFYKLDEFNLLAHVNPHLLASWLFNSRLEIGYHNRSKYLPLRDIKHDGSKQGNVLSVDQKNICRVIDKARAILTEVWFRKLTSLETPQEPVKGNKPASQKYVELFVQYANREQKLALIEGWEKQIQDYSVQIRNLDRHDKKKRKQQRQEILTKQENLRDLKGRFSKLAGVSLTSKKGCFPLVGLFAKLTGM</sequence>
<keyword evidence="1" id="KW-0175">Coiled coil</keyword>
<comment type="caution">
    <text evidence="2">The sequence shown here is derived from an EMBL/GenBank/DDBJ whole genome shotgun (WGS) entry which is preliminary data.</text>
</comment>
<accession>A1ZE84</accession>
<dbReference type="RefSeq" id="WP_002693968.1">
    <property type="nucleotide sequence ID" value="NZ_AAWS01000003.1"/>
</dbReference>
<dbReference type="Proteomes" id="UP000004095">
    <property type="component" value="Unassembled WGS sequence"/>
</dbReference>
<gene>
    <name evidence="2" type="ORF">M23134_04225</name>
</gene>
<proteinExistence type="predicted"/>
<keyword evidence="3" id="KW-1185">Reference proteome</keyword>
<dbReference type="AlphaFoldDB" id="A1ZE84"/>